<organism evidence="1">
    <name type="scientific">Arundo donax</name>
    <name type="common">Giant reed</name>
    <name type="synonym">Donax arundinaceus</name>
    <dbReference type="NCBI Taxonomy" id="35708"/>
    <lineage>
        <taxon>Eukaryota</taxon>
        <taxon>Viridiplantae</taxon>
        <taxon>Streptophyta</taxon>
        <taxon>Embryophyta</taxon>
        <taxon>Tracheophyta</taxon>
        <taxon>Spermatophyta</taxon>
        <taxon>Magnoliopsida</taxon>
        <taxon>Liliopsida</taxon>
        <taxon>Poales</taxon>
        <taxon>Poaceae</taxon>
        <taxon>PACMAD clade</taxon>
        <taxon>Arundinoideae</taxon>
        <taxon>Arundineae</taxon>
        <taxon>Arundo</taxon>
    </lineage>
</organism>
<sequence length="54" mass="6186">MADHLESRIVPQEVQKAAVEWAMARAAKDYRRADFLQKLVTDAGYRSLKIPVNQ</sequence>
<reference evidence="1" key="2">
    <citation type="journal article" date="2015" name="Data Brief">
        <title>Shoot transcriptome of the giant reed, Arundo donax.</title>
        <authorList>
            <person name="Barrero R.A."/>
            <person name="Guerrero F.D."/>
            <person name="Moolhuijzen P."/>
            <person name="Goolsby J.A."/>
            <person name="Tidwell J."/>
            <person name="Bellgard S.E."/>
            <person name="Bellgard M.I."/>
        </authorList>
    </citation>
    <scope>NUCLEOTIDE SEQUENCE</scope>
    <source>
        <tissue evidence="1">Shoot tissue taken approximately 20 cm above the soil surface</tissue>
    </source>
</reference>
<accession>A0A0A9DF23</accession>
<evidence type="ECO:0000313" key="1">
    <source>
        <dbReference type="EMBL" id="JAD87169.1"/>
    </source>
</evidence>
<dbReference type="EMBL" id="GBRH01210726">
    <property type="protein sequence ID" value="JAD87169.1"/>
    <property type="molecule type" value="Transcribed_RNA"/>
</dbReference>
<dbReference type="AlphaFoldDB" id="A0A0A9DF23"/>
<name>A0A0A9DF23_ARUDO</name>
<reference evidence="1" key="1">
    <citation type="submission" date="2014-09" db="EMBL/GenBank/DDBJ databases">
        <authorList>
            <person name="Magalhaes I.L.F."/>
            <person name="Oliveira U."/>
            <person name="Santos F.R."/>
            <person name="Vidigal T.H.D.A."/>
            <person name="Brescovit A.D."/>
            <person name="Santos A.J."/>
        </authorList>
    </citation>
    <scope>NUCLEOTIDE SEQUENCE</scope>
    <source>
        <tissue evidence="1">Shoot tissue taken approximately 20 cm above the soil surface</tissue>
    </source>
</reference>
<protein>
    <submittedName>
        <fullName evidence="1">Uncharacterized protein</fullName>
    </submittedName>
</protein>
<proteinExistence type="predicted"/>